<dbReference type="PANTHER" id="PTHR48475:SF1">
    <property type="entry name" value="RNASE H TYPE-1 DOMAIN-CONTAINING PROTEIN"/>
    <property type="match status" value="1"/>
</dbReference>
<evidence type="ECO:0000313" key="1">
    <source>
        <dbReference type="EMBL" id="KAH9317436.1"/>
    </source>
</evidence>
<dbReference type="Proteomes" id="UP000824469">
    <property type="component" value="Unassembled WGS sequence"/>
</dbReference>
<dbReference type="PANTHER" id="PTHR48475">
    <property type="entry name" value="RIBONUCLEASE H"/>
    <property type="match status" value="1"/>
</dbReference>
<proteinExistence type="predicted"/>
<dbReference type="EMBL" id="JAHRHJ020000004">
    <property type="protein sequence ID" value="KAH9317436.1"/>
    <property type="molecule type" value="Genomic_DNA"/>
</dbReference>
<evidence type="ECO:0000313" key="2">
    <source>
        <dbReference type="Proteomes" id="UP000824469"/>
    </source>
</evidence>
<protein>
    <recommendedName>
        <fullName evidence="3">RNase H type-1 domain-containing protein</fullName>
    </recommendedName>
</protein>
<keyword evidence="2" id="KW-1185">Reference proteome</keyword>
<evidence type="ECO:0008006" key="3">
    <source>
        <dbReference type="Google" id="ProtNLM"/>
    </source>
</evidence>
<dbReference type="GO" id="GO:0003676">
    <property type="term" value="F:nucleic acid binding"/>
    <property type="evidence" value="ECO:0007669"/>
    <property type="project" value="InterPro"/>
</dbReference>
<comment type="caution">
    <text evidence="1">The sequence shown here is derived from an EMBL/GenBank/DDBJ whole genome shotgun (WGS) entry which is preliminary data.</text>
</comment>
<dbReference type="Gene3D" id="3.30.420.10">
    <property type="entry name" value="Ribonuclease H-like superfamily/Ribonuclease H"/>
    <property type="match status" value="1"/>
</dbReference>
<dbReference type="AlphaFoldDB" id="A0AA38LB81"/>
<feature type="non-terminal residue" evidence="1">
    <location>
        <position position="1"/>
    </location>
</feature>
<sequence>VGLGAGVVLYSPLGELYPFSYKLKFDNANNTVESEALLLVMDMVKDMGIKKLRCQSDVEVIV</sequence>
<dbReference type="InterPro" id="IPR036397">
    <property type="entry name" value="RNaseH_sf"/>
</dbReference>
<gene>
    <name evidence="1" type="ORF">KI387_019205</name>
</gene>
<name>A0AA38LB81_TAXCH</name>
<feature type="non-terminal residue" evidence="1">
    <location>
        <position position="62"/>
    </location>
</feature>
<organism evidence="1 2">
    <name type="scientific">Taxus chinensis</name>
    <name type="common">Chinese yew</name>
    <name type="synonym">Taxus wallichiana var. chinensis</name>
    <dbReference type="NCBI Taxonomy" id="29808"/>
    <lineage>
        <taxon>Eukaryota</taxon>
        <taxon>Viridiplantae</taxon>
        <taxon>Streptophyta</taxon>
        <taxon>Embryophyta</taxon>
        <taxon>Tracheophyta</taxon>
        <taxon>Spermatophyta</taxon>
        <taxon>Pinopsida</taxon>
        <taxon>Pinidae</taxon>
        <taxon>Conifers II</taxon>
        <taxon>Cupressales</taxon>
        <taxon>Taxaceae</taxon>
        <taxon>Taxus</taxon>
    </lineage>
</organism>
<reference evidence="1 2" key="1">
    <citation type="journal article" date="2021" name="Nat. Plants">
        <title>The Taxus genome provides insights into paclitaxel biosynthesis.</title>
        <authorList>
            <person name="Xiong X."/>
            <person name="Gou J."/>
            <person name="Liao Q."/>
            <person name="Li Y."/>
            <person name="Zhou Q."/>
            <person name="Bi G."/>
            <person name="Li C."/>
            <person name="Du R."/>
            <person name="Wang X."/>
            <person name="Sun T."/>
            <person name="Guo L."/>
            <person name="Liang H."/>
            <person name="Lu P."/>
            <person name="Wu Y."/>
            <person name="Zhang Z."/>
            <person name="Ro D.K."/>
            <person name="Shang Y."/>
            <person name="Huang S."/>
            <person name="Yan J."/>
        </authorList>
    </citation>
    <scope>NUCLEOTIDE SEQUENCE [LARGE SCALE GENOMIC DNA]</scope>
    <source>
        <strain evidence="1">Ta-2019</strain>
    </source>
</reference>
<accession>A0AA38LB81</accession>